<evidence type="ECO:0000256" key="6">
    <source>
        <dbReference type="ARBA" id="ARBA00022475"/>
    </source>
</evidence>
<dbReference type="NCBIfam" id="TIGR04407">
    <property type="entry name" value="LptF_YjgP"/>
    <property type="match status" value="1"/>
</dbReference>
<keyword evidence="6" id="KW-1003">Cell membrane</keyword>
<evidence type="ECO:0000256" key="5">
    <source>
        <dbReference type="ARBA" id="ARBA00022448"/>
    </source>
</evidence>
<evidence type="ECO:0000256" key="7">
    <source>
        <dbReference type="ARBA" id="ARBA00022519"/>
    </source>
</evidence>
<dbReference type="AlphaFoldDB" id="A0AAT9G4E1"/>
<accession>A0AAT9G4E1</accession>
<evidence type="ECO:0000256" key="4">
    <source>
        <dbReference type="ARBA" id="ARBA00014213"/>
    </source>
</evidence>
<keyword evidence="10 12" id="KW-0472">Membrane</keyword>
<feature type="transmembrane region" description="Helical" evidence="12">
    <location>
        <begin position="296"/>
        <end position="317"/>
    </location>
</feature>
<comment type="subunit">
    <text evidence="11">Component of the lipopolysaccharide transport and assembly complex. The LptBFG transporter is composed of two ATP-binding proteins (LptB) and two transmembrane proteins (LptF and LptG).</text>
</comment>
<keyword evidence="5" id="KW-0813">Transport</keyword>
<dbReference type="InterPro" id="IPR005495">
    <property type="entry name" value="LptG/LptF_permease"/>
</dbReference>
<evidence type="ECO:0000256" key="12">
    <source>
        <dbReference type="SAM" id="Phobius"/>
    </source>
</evidence>
<evidence type="ECO:0000256" key="8">
    <source>
        <dbReference type="ARBA" id="ARBA00022692"/>
    </source>
</evidence>
<evidence type="ECO:0000256" key="10">
    <source>
        <dbReference type="ARBA" id="ARBA00023136"/>
    </source>
</evidence>
<comment type="subcellular location">
    <subcellularLocation>
        <location evidence="2">Cell inner membrane</location>
        <topology evidence="2">Multi-pass membrane protein</topology>
    </subcellularLocation>
</comment>
<evidence type="ECO:0000256" key="1">
    <source>
        <dbReference type="ARBA" id="ARBA00002265"/>
    </source>
</evidence>
<keyword evidence="9 12" id="KW-1133">Transmembrane helix</keyword>
<feature type="transmembrane region" description="Helical" evidence="12">
    <location>
        <begin position="96"/>
        <end position="119"/>
    </location>
</feature>
<gene>
    <name evidence="13" type="primary">lptF</name>
    <name evidence="13" type="ORF">ACHINZ_2370</name>
</gene>
<reference evidence="13" key="2">
    <citation type="submission" date="2023-10" db="EMBL/GenBank/DDBJ databases">
        <authorList>
            <person name="Koga R."/>
            <person name="Fukatsu T."/>
        </authorList>
    </citation>
    <scope>NUCLEOTIDE SEQUENCE</scope>
    <source>
        <strain evidence="13">Kw-01</strain>
    </source>
</reference>
<feature type="transmembrane region" description="Helical" evidence="12">
    <location>
        <begin position="329"/>
        <end position="351"/>
    </location>
</feature>
<feature type="transmembrane region" description="Helical" evidence="12">
    <location>
        <begin position="47"/>
        <end position="76"/>
    </location>
</feature>
<sequence>MIIIKYLVKETLKNEIAIFTVLILIFFSQKTINILNSIIHGHLQLKIIFYLLLIGIPEISQLILPFSLFFSILINYSKLYMNNEIIVMYACGLGKYVLWISSFILIFFNVIFGILNVSFISPWSIKYQEDIILNTKTHPILTNIIPGEFKVIKDKDIVCYIDSISDNIFTNIFVARLYSDNNKSPFIILGTKGYIMFDKYGNQILIIDKGIRYEGYPLLQSFRIIDFKRYESIIEYKTKKLTHNNMEQKNIFQLWQATDIKSQSELHWRLTLIISFLVMTIIAIPFSETNPREGRLLSILPAMLLYLIFFLLQSVFYSNIENGNVNYIIYMWLVNIFYLLLGILLNIWDLFKIRYMRLNRNN</sequence>
<comment type="function">
    <text evidence="1">Part of the ABC transporter complex LptBFG involved in the translocation of lipopolysaccharide (LPS) from the inner membrane to the outer membrane.</text>
</comment>
<evidence type="ECO:0000313" key="13">
    <source>
        <dbReference type="EMBL" id="BET44565.1"/>
    </source>
</evidence>
<comment type="similarity">
    <text evidence="3">Belongs to the LptF/LptG family.</text>
</comment>
<evidence type="ECO:0000256" key="9">
    <source>
        <dbReference type="ARBA" id="ARBA00022989"/>
    </source>
</evidence>
<dbReference type="PANTHER" id="PTHR33529">
    <property type="entry name" value="SLR0882 PROTEIN-RELATED"/>
    <property type="match status" value="1"/>
</dbReference>
<name>A0AAT9G4E1_9ENTR</name>
<protein>
    <recommendedName>
        <fullName evidence="4">Lipopolysaccharide export system permease protein LptF</fullName>
    </recommendedName>
</protein>
<reference evidence="13" key="1">
    <citation type="journal article" date="2023" name="Front. Microbiol.">
        <title>Genome analysis of Candidatus Aschnera chinzeii, the bacterial endosymbiont of the blood-sucking bat fly Penicillidia jenynsii (Insecta: Diptera: Nycteribiidae).</title>
        <authorList>
            <person name="Koga R."/>
            <person name="Moriyama M."/>
            <person name="Nozaki T."/>
            <person name="Fukatsu T."/>
        </authorList>
    </citation>
    <scope>NUCLEOTIDE SEQUENCE</scope>
    <source>
        <strain evidence="13">Kw-01</strain>
    </source>
</reference>
<organism evidence="13">
    <name type="scientific">Candidatus Aschnera chinzeii</name>
    <dbReference type="NCBI Taxonomy" id="1485666"/>
    <lineage>
        <taxon>Bacteria</taxon>
        <taxon>Pseudomonadati</taxon>
        <taxon>Pseudomonadota</taxon>
        <taxon>Gammaproteobacteria</taxon>
        <taxon>Enterobacterales</taxon>
        <taxon>Enterobacteriaceae</taxon>
        <taxon>Candidatus Aschnera</taxon>
    </lineage>
</organism>
<dbReference type="GO" id="GO:0015920">
    <property type="term" value="P:lipopolysaccharide transport"/>
    <property type="evidence" value="ECO:0007669"/>
    <property type="project" value="TreeGrafter"/>
</dbReference>
<dbReference type="GO" id="GO:0055085">
    <property type="term" value="P:transmembrane transport"/>
    <property type="evidence" value="ECO:0007669"/>
    <property type="project" value="InterPro"/>
</dbReference>
<keyword evidence="8 12" id="KW-0812">Transmembrane</keyword>
<proteinExistence type="inferred from homology"/>
<evidence type="ECO:0000256" key="3">
    <source>
        <dbReference type="ARBA" id="ARBA00007725"/>
    </source>
</evidence>
<evidence type="ECO:0000256" key="2">
    <source>
        <dbReference type="ARBA" id="ARBA00004429"/>
    </source>
</evidence>
<feature type="transmembrane region" description="Helical" evidence="12">
    <location>
        <begin position="266"/>
        <end position="284"/>
    </location>
</feature>
<dbReference type="Pfam" id="PF03739">
    <property type="entry name" value="LptF_LptG"/>
    <property type="match status" value="1"/>
</dbReference>
<evidence type="ECO:0000256" key="11">
    <source>
        <dbReference type="ARBA" id="ARBA00026081"/>
    </source>
</evidence>
<keyword evidence="7" id="KW-0997">Cell inner membrane</keyword>
<feature type="transmembrane region" description="Helical" evidence="12">
    <location>
        <begin position="16"/>
        <end position="35"/>
    </location>
</feature>
<dbReference type="InterPro" id="IPR030922">
    <property type="entry name" value="LptF"/>
</dbReference>
<dbReference type="GO" id="GO:0043190">
    <property type="term" value="C:ATP-binding cassette (ABC) transporter complex"/>
    <property type="evidence" value="ECO:0007669"/>
    <property type="project" value="InterPro"/>
</dbReference>
<dbReference type="EMBL" id="AP028961">
    <property type="protein sequence ID" value="BET44565.1"/>
    <property type="molecule type" value="Genomic_DNA"/>
</dbReference>
<dbReference type="PANTHER" id="PTHR33529:SF7">
    <property type="entry name" value="LIPOPOLYSACCHARIDE EXPORT SYSTEM PERMEASE PROTEIN LPTF"/>
    <property type="match status" value="1"/>
</dbReference>